<gene>
    <name evidence="1" type="ORF">ACHHYP_09768</name>
</gene>
<dbReference type="EMBL" id="JNBR01001476">
    <property type="protein sequence ID" value="OQR86914.1"/>
    <property type="molecule type" value="Genomic_DNA"/>
</dbReference>
<organism evidence="1 2">
    <name type="scientific">Achlya hypogyna</name>
    <name type="common">Oomycete</name>
    <name type="synonym">Protoachlya hypogyna</name>
    <dbReference type="NCBI Taxonomy" id="1202772"/>
    <lineage>
        <taxon>Eukaryota</taxon>
        <taxon>Sar</taxon>
        <taxon>Stramenopiles</taxon>
        <taxon>Oomycota</taxon>
        <taxon>Saprolegniomycetes</taxon>
        <taxon>Saprolegniales</taxon>
        <taxon>Achlyaceae</taxon>
        <taxon>Achlya</taxon>
    </lineage>
</organism>
<dbReference type="OrthoDB" id="10371521at2759"/>
<dbReference type="Proteomes" id="UP000243579">
    <property type="component" value="Unassembled WGS sequence"/>
</dbReference>
<proteinExistence type="predicted"/>
<reference evidence="1 2" key="1">
    <citation type="journal article" date="2014" name="Genome Biol. Evol.">
        <title>The secreted proteins of Achlya hypogyna and Thraustotheca clavata identify the ancestral oomycete secretome and reveal gene acquisitions by horizontal gene transfer.</title>
        <authorList>
            <person name="Misner I."/>
            <person name="Blouin N."/>
            <person name="Leonard G."/>
            <person name="Richards T.A."/>
            <person name="Lane C.E."/>
        </authorList>
    </citation>
    <scope>NUCLEOTIDE SEQUENCE [LARGE SCALE GENOMIC DNA]</scope>
    <source>
        <strain evidence="1 2">ATCC 48635</strain>
    </source>
</reference>
<sequence length="235" mass="26054">MTFCVDTSFTSTYFSRLPHDVALPEIGRAISLLKGRRAYLAARHDQIATAFAADDDPPMIASPTTPTAKHEFARLFHGNVAFENLKRQHAAINDKRVALSKSIEADHANDRERRPSDEYNELFEGTANSSYYTAVEGATTKMPSKKGSAAFTNCLPTLLFAMNKTEPMQAFGLEMTPYDLCHMLATLKQQRINLGARRLEVEASVNPPTVASAPFTSRDEFARLFVDNRIPAPRG</sequence>
<accession>A0A1V9YMI2</accession>
<comment type="caution">
    <text evidence="1">The sequence shown here is derived from an EMBL/GenBank/DDBJ whole genome shotgun (WGS) entry which is preliminary data.</text>
</comment>
<name>A0A1V9YMI2_ACHHY</name>
<dbReference type="AlphaFoldDB" id="A0A1V9YMI2"/>
<protein>
    <submittedName>
        <fullName evidence="1">Uncharacterized protein</fullName>
    </submittedName>
</protein>
<evidence type="ECO:0000313" key="2">
    <source>
        <dbReference type="Proteomes" id="UP000243579"/>
    </source>
</evidence>
<evidence type="ECO:0000313" key="1">
    <source>
        <dbReference type="EMBL" id="OQR86914.1"/>
    </source>
</evidence>
<keyword evidence="2" id="KW-1185">Reference proteome</keyword>